<dbReference type="EMBL" id="ML976033">
    <property type="protein sequence ID" value="KAF1942625.1"/>
    <property type="molecule type" value="Genomic_DNA"/>
</dbReference>
<protein>
    <submittedName>
        <fullName evidence="1">Uncharacterized protein</fullName>
    </submittedName>
</protein>
<proteinExistence type="predicted"/>
<dbReference type="Proteomes" id="UP000800038">
    <property type="component" value="Unassembled WGS sequence"/>
</dbReference>
<keyword evidence="2" id="KW-1185">Reference proteome</keyword>
<reference evidence="1" key="1">
    <citation type="journal article" date="2020" name="Stud. Mycol.">
        <title>101 Dothideomycetes genomes: a test case for predicting lifestyles and emergence of pathogens.</title>
        <authorList>
            <person name="Haridas S."/>
            <person name="Albert R."/>
            <person name="Binder M."/>
            <person name="Bloem J."/>
            <person name="Labutti K."/>
            <person name="Salamov A."/>
            <person name="Andreopoulos B."/>
            <person name="Baker S."/>
            <person name="Barry K."/>
            <person name="Bills G."/>
            <person name="Bluhm B."/>
            <person name="Cannon C."/>
            <person name="Castanera R."/>
            <person name="Culley D."/>
            <person name="Daum C."/>
            <person name="Ezra D."/>
            <person name="Gonzalez J."/>
            <person name="Henrissat B."/>
            <person name="Kuo A."/>
            <person name="Liang C."/>
            <person name="Lipzen A."/>
            <person name="Lutzoni F."/>
            <person name="Magnuson J."/>
            <person name="Mondo S."/>
            <person name="Nolan M."/>
            <person name="Ohm R."/>
            <person name="Pangilinan J."/>
            <person name="Park H.-J."/>
            <person name="Ramirez L."/>
            <person name="Alfaro M."/>
            <person name="Sun H."/>
            <person name="Tritt A."/>
            <person name="Yoshinaga Y."/>
            <person name="Zwiers L.-H."/>
            <person name="Turgeon B."/>
            <person name="Goodwin S."/>
            <person name="Spatafora J."/>
            <person name="Crous P."/>
            <person name="Grigoriev I."/>
        </authorList>
    </citation>
    <scope>NUCLEOTIDE SEQUENCE</scope>
    <source>
        <strain evidence="1">CBS 161.51</strain>
    </source>
</reference>
<evidence type="ECO:0000313" key="2">
    <source>
        <dbReference type="Proteomes" id="UP000800038"/>
    </source>
</evidence>
<accession>A0A6A5SPS0</accession>
<name>A0A6A5SPS0_9PLEO</name>
<sequence length="92" mass="10732">MARVKFHLCSSHLISSLLCSAPQPIQLQSAGTRRVHCPFRRRVQYLEDRDNTLRTCARPYGPHPWTTTSVFWILVDHDCIKHSFLFATKHSR</sequence>
<evidence type="ECO:0000313" key="1">
    <source>
        <dbReference type="EMBL" id="KAF1942625.1"/>
    </source>
</evidence>
<dbReference type="AlphaFoldDB" id="A0A6A5SPS0"/>
<gene>
    <name evidence="1" type="ORF">EJ02DRAFT_163310</name>
</gene>
<organism evidence="1 2">
    <name type="scientific">Clathrospora elynae</name>
    <dbReference type="NCBI Taxonomy" id="706981"/>
    <lineage>
        <taxon>Eukaryota</taxon>
        <taxon>Fungi</taxon>
        <taxon>Dikarya</taxon>
        <taxon>Ascomycota</taxon>
        <taxon>Pezizomycotina</taxon>
        <taxon>Dothideomycetes</taxon>
        <taxon>Pleosporomycetidae</taxon>
        <taxon>Pleosporales</taxon>
        <taxon>Diademaceae</taxon>
        <taxon>Clathrospora</taxon>
    </lineage>
</organism>